<dbReference type="RefSeq" id="XP_040741096.1">
    <property type="nucleotide sequence ID" value="XM_040888357.1"/>
</dbReference>
<feature type="domain" description="GATA-type" evidence="3">
    <location>
        <begin position="65"/>
        <end position="89"/>
    </location>
</feature>
<organism evidence="4 5">
    <name type="scientific">Linderina pennispora</name>
    <dbReference type="NCBI Taxonomy" id="61395"/>
    <lineage>
        <taxon>Eukaryota</taxon>
        <taxon>Fungi</taxon>
        <taxon>Fungi incertae sedis</taxon>
        <taxon>Zoopagomycota</taxon>
        <taxon>Kickxellomycotina</taxon>
        <taxon>Kickxellomycetes</taxon>
        <taxon>Kickxellales</taxon>
        <taxon>Kickxellaceae</taxon>
        <taxon>Linderina</taxon>
    </lineage>
</organism>
<feature type="region of interest" description="Disordered" evidence="2">
    <location>
        <begin position="83"/>
        <end position="183"/>
    </location>
</feature>
<name>A0A1Y1W230_9FUNG</name>
<dbReference type="SUPFAM" id="SSF57716">
    <property type="entry name" value="Glucocorticoid receptor-like (DNA-binding domain)"/>
    <property type="match status" value="1"/>
</dbReference>
<feature type="compositionally biased region" description="Polar residues" evidence="2">
    <location>
        <begin position="153"/>
        <end position="166"/>
    </location>
</feature>
<evidence type="ECO:0000259" key="3">
    <source>
        <dbReference type="PROSITE" id="PS50114"/>
    </source>
</evidence>
<proteinExistence type="predicted"/>
<evidence type="ECO:0000256" key="1">
    <source>
        <dbReference type="PROSITE-ProRule" id="PRU00094"/>
    </source>
</evidence>
<evidence type="ECO:0000313" key="5">
    <source>
        <dbReference type="Proteomes" id="UP000193922"/>
    </source>
</evidence>
<dbReference type="SMART" id="SM00401">
    <property type="entry name" value="ZnF_GATA"/>
    <property type="match status" value="1"/>
</dbReference>
<keyword evidence="1" id="KW-0863">Zinc-finger</keyword>
<dbReference type="InterPro" id="IPR000679">
    <property type="entry name" value="Znf_GATA"/>
</dbReference>
<comment type="caution">
    <text evidence="4">The sequence shown here is derived from an EMBL/GenBank/DDBJ whole genome shotgun (WGS) entry which is preliminary data.</text>
</comment>
<dbReference type="Proteomes" id="UP000193922">
    <property type="component" value="Unassembled WGS sequence"/>
</dbReference>
<dbReference type="STRING" id="61395.A0A1Y1W230"/>
<dbReference type="InterPro" id="IPR013088">
    <property type="entry name" value="Znf_NHR/GATA"/>
</dbReference>
<gene>
    <name evidence="4" type="ORF">DL89DRAFT_269598</name>
</gene>
<feature type="compositionally biased region" description="Low complexity" evidence="2">
    <location>
        <begin position="167"/>
        <end position="183"/>
    </location>
</feature>
<evidence type="ECO:0000256" key="2">
    <source>
        <dbReference type="SAM" id="MobiDB-lite"/>
    </source>
</evidence>
<dbReference type="Pfam" id="PF00320">
    <property type="entry name" value="GATA"/>
    <property type="match status" value="1"/>
</dbReference>
<keyword evidence="1" id="KW-0479">Metal-binding</keyword>
<dbReference type="Gene3D" id="3.30.50.10">
    <property type="entry name" value="Erythroid Transcription Factor GATA-1, subunit A"/>
    <property type="match status" value="1"/>
</dbReference>
<accession>A0A1Y1W230</accession>
<protein>
    <recommendedName>
        <fullName evidence="3">GATA-type domain-containing protein</fullName>
    </recommendedName>
</protein>
<dbReference type="GO" id="GO:0008270">
    <property type="term" value="F:zinc ion binding"/>
    <property type="evidence" value="ECO:0007669"/>
    <property type="project" value="UniProtKB-KW"/>
</dbReference>
<feature type="region of interest" description="Disordered" evidence="2">
    <location>
        <begin position="251"/>
        <end position="304"/>
    </location>
</feature>
<dbReference type="AlphaFoldDB" id="A0A1Y1W230"/>
<dbReference type="EMBL" id="MCFD01000013">
    <property type="protein sequence ID" value="ORX67174.1"/>
    <property type="molecule type" value="Genomic_DNA"/>
</dbReference>
<keyword evidence="5" id="KW-1185">Reference proteome</keyword>
<dbReference type="CDD" id="cd00202">
    <property type="entry name" value="ZnF_GATA"/>
    <property type="match status" value="1"/>
</dbReference>
<feature type="compositionally biased region" description="Basic residues" evidence="2">
    <location>
        <begin position="114"/>
        <end position="123"/>
    </location>
</feature>
<dbReference type="OrthoDB" id="515401at2759"/>
<dbReference type="GO" id="GO:0006355">
    <property type="term" value="P:regulation of DNA-templated transcription"/>
    <property type="evidence" value="ECO:0007669"/>
    <property type="project" value="InterPro"/>
</dbReference>
<dbReference type="GO" id="GO:0043565">
    <property type="term" value="F:sequence-specific DNA binding"/>
    <property type="evidence" value="ECO:0007669"/>
    <property type="project" value="InterPro"/>
</dbReference>
<feature type="compositionally biased region" description="Basic and acidic residues" evidence="2">
    <location>
        <begin position="83"/>
        <end position="107"/>
    </location>
</feature>
<dbReference type="GeneID" id="63805005"/>
<dbReference type="PROSITE" id="PS50114">
    <property type="entry name" value="GATA_ZN_FINGER_2"/>
    <property type="match status" value="1"/>
</dbReference>
<evidence type="ECO:0000313" key="4">
    <source>
        <dbReference type="EMBL" id="ORX67174.1"/>
    </source>
</evidence>
<sequence length="304" mass="32016">MSLGPSSFLSSGFDLDPPQIEITLDDIFSANNAADWSQFGIFLHNTHRPKSLRSNAQRKDGEEEDVPKTECTNCKTTTTPLWRRDEQGQSALHKESRPIALKTDRFDAATAPAPRKRQDRRKQKNGEMTGLLGVLPQLPTQPSIAGTPMAPSYTANGTQLLNSADVSSSGGSSGSYTQQVQPPVTQPVDFRRHSTALPELPSMASTSRQPMDVPHRASLSSYDAAAVAASAAVGSPMGGGRALGGSINIPMSPQPVARGESSPGGSHALPPLANGLQQGTRYPAHGFGSSDGVPMHTPLSAGGR</sequence>
<reference evidence="4 5" key="1">
    <citation type="submission" date="2016-07" db="EMBL/GenBank/DDBJ databases">
        <title>Pervasive Adenine N6-methylation of Active Genes in Fungi.</title>
        <authorList>
            <consortium name="DOE Joint Genome Institute"/>
            <person name="Mondo S.J."/>
            <person name="Dannebaum R.O."/>
            <person name="Kuo R.C."/>
            <person name="Labutti K."/>
            <person name="Haridas S."/>
            <person name="Kuo A."/>
            <person name="Salamov A."/>
            <person name="Ahrendt S.R."/>
            <person name="Lipzen A."/>
            <person name="Sullivan W."/>
            <person name="Andreopoulos W.B."/>
            <person name="Clum A."/>
            <person name="Lindquist E."/>
            <person name="Daum C."/>
            <person name="Ramamoorthy G.K."/>
            <person name="Gryganskyi A."/>
            <person name="Culley D."/>
            <person name="Magnuson J.K."/>
            <person name="James T.Y."/>
            <person name="O'Malley M.A."/>
            <person name="Stajich J.E."/>
            <person name="Spatafora J.W."/>
            <person name="Visel A."/>
            <person name="Grigoriev I.V."/>
        </authorList>
    </citation>
    <scope>NUCLEOTIDE SEQUENCE [LARGE SCALE GENOMIC DNA]</scope>
    <source>
        <strain evidence="4 5">ATCC 12442</strain>
    </source>
</reference>
<keyword evidence="1" id="KW-0862">Zinc</keyword>